<proteinExistence type="predicted"/>
<feature type="signal peptide" evidence="1">
    <location>
        <begin position="1"/>
        <end position="29"/>
    </location>
</feature>
<dbReference type="EMBL" id="ML769419">
    <property type="protein sequence ID" value="KAE9404182.1"/>
    <property type="molecule type" value="Genomic_DNA"/>
</dbReference>
<evidence type="ECO:0000256" key="1">
    <source>
        <dbReference type="SAM" id="SignalP"/>
    </source>
</evidence>
<evidence type="ECO:0000313" key="2">
    <source>
        <dbReference type="EMBL" id="KAE9404182.1"/>
    </source>
</evidence>
<dbReference type="AlphaFoldDB" id="A0A6A4HXU8"/>
<reference evidence="2" key="1">
    <citation type="journal article" date="2019" name="Environ. Microbiol.">
        <title>Fungal ecological strategies reflected in gene transcription - a case study of two litter decomposers.</title>
        <authorList>
            <person name="Barbi F."/>
            <person name="Kohler A."/>
            <person name="Barry K."/>
            <person name="Baskaran P."/>
            <person name="Daum C."/>
            <person name="Fauchery L."/>
            <person name="Ihrmark K."/>
            <person name="Kuo A."/>
            <person name="LaButti K."/>
            <person name="Lipzen A."/>
            <person name="Morin E."/>
            <person name="Grigoriev I.V."/>
            <person name="Henrissat B."/>
            <person name="Lindahl B."/>
            <person name="Martin F."/>
        </authorList>
    </citation>
    <scope>NUCLEOTIDE SEQUENCE</scope>
    <source>
        <strain evidence="2">JB14</strain>
    </source>
</reference>
<keyword evidence="3" id="KW-1185">Reference proteome</keyword>
<organism evidence="2 3">
    <name type="scientific">Gymnopus androsaceus JB14</name>
    <dbReference type="NCBI Taxonomy" id="1447944"/>
    <lineage>
        <taxon>Eukaryota</taxon>
        <taxon>Fungi</taxon>
        <taxon>Dikarya</taxon>
        <taxon>Basidiomycota</taxon>
        <taxon>Agaricomycotina</taxon>
        <taxon>Agaricomycetes</taxon>
        <taxon>Agaricomycetidae</taxon>
        <taxon>Agaricales</taxon>
        <taxon>Marasmiineae</taxon>
        <taxon>Omphalotaceae</taxon>
        <taxon>Gymnopus</taxon>
    </lineage>
</organism>
<accession>A0A6A4HXU8</accession>
<evidence type="ECO:0000313" key="3">
    <source>
        <dbReference type="Proteomes" id="UP000799118"/>
    </source>
</evidence>
<protein>
    <submittedName>
        <fullName evidence="2">Uncharacterized protein</fullName>
    </submittedName>
</protein>
<dbReference type="Proteomes" id="UP000799118">
    <property type="component" value="Unassembled WGS sequence"/>
</dbReference>
<sequence length="227" mass="25874">MSLSLPTVTSHQLQWFLAFLLHSFCPAWLNSTFSHLVVCSRVFPEKVSRICEQSRNTTQERLYSFAHLRHHHMLLLPSLYVSASVDAAHPVYQGSNSLGLKAFCEPWNTFKSGRPERRALLHGHEWPIAQWPRRDYYPDQRSSTEAEIVGVGYDLDNDSTVTVVGDEDTTRVQPLWETRQSGTLWESMMTSGTLRESRIGGRCIKPCSRCSLLTDLKTLRMMDVASS</sequence>
<feature type="chain" id="PRO_5025411773" evidence="1">
    <location>
        <begin position="30"/>
        <end position="227"/>
    </location>
</feature>
<keyword evidence="1" id="KW-0732">Signal</keyword>
<name>A0A6A4HXU8_9AGAR</name>
<gene>
    <name evidence="2" type="ORF">BT96DRAFT_440958</name>
</gene>